<dbReference type="EMBL" id="JBHRWI010000015">
    <property type="protein sequence ID" value="MFC3510640.1"/>
    <property type="molecule type" value="Genomic_DNA"/>
</dbReference>
<protein>
    <submittedName>
        <fullName evidence="1">Uncharacterized protein</fullName>
    </submittedName>
</protein>
<reference evidence="2" key="1">
    <citation type="journal article" date="2019" name="Int. J. Syst. Evol. Microbiol.">
        <title>The Global Catalogue of Microorganisms (GCM) 10K type strain sequencing project: providing services to taxonomists for standard genome sequencing and annotation.</title>
        <authorList>
            <consortium name="The Broad Institute Genomics Platform"/>
            <consortium name="The Broad Institute Genome Sequencing Center for Infectious Disease"/>
            <person name="Wu L."/>
            <person name="Ma J."/>
        </authorList>
    </citation>
    <scope>NUCLEOTIDE SEQUENCE [LARGE SCALE GENOMIC DNA]</scope>
    <source>
        <strain evidence="2">CGMCC 4.7682</strain>
    </source>
</reference>
<keyword evidence="2" id="KW-1185">Reference proteome</keyword>
<sequence length="132" mass="14014">MTPPDRMAGIPALMERFAENAGTLARVSVPDLVAGRGSGGCGSMLNGHESVLDADSGTTDRLYRFITQFKETVNALGTFAHNAAQNYHFTDQAAKDDLAKAAFDDYTRTAFGKMTGDGLPAVLPSLTSGQQR</sequence>
<name>A0ABV7QF56_9PSEU</name>
<gene>
    <name evidence="1" type="ORF">ACFORO_10740</name>
</gene>
<dbReference type="Proteomes" id="UP001595764">
    <property type="component" value="Unassembled WGS sequence"/>
</dbReference>
<proteinExistence type="predicted"/>
<dbReference type="RefSeq" id="WP_354735002.1">
    <property type="nucleotide sequence ID" value="NZ_JBHMAY010000007.1"/>
</dbReference>
<accession>A0ABV7QF56</accession>
<evidence type="ECO:0000313" key="2">
    <source>
        <dbReference type="Proteomes" id="UP001595764"/>
    </source>
</evidence>
<comment type="caution">
    <text evidence="1">The sequence shown here is derived from an EMBL/GenBank/DDBJ whole genome shotgun (WGS) entry which is preliminary data.</text>
</comment>
<organism evidence="1 2">
    <name type="scientific">Amycolatopsis halotolerans</name>
    <dbReference type="NCBI Taxonomy" id="330083"/>
    <lineage>
        <taxon>Bacteria</taxon>
        <taxon>Bacillati</taxon>
        <taxon>Actinomycetota</taxon>
        <taxon>Actinomycetes</taxon>
        <taxon>Pseudonocardiales</taxon>
        <taxon>Pseudonocardiaceae</taxon>
        <taxon>Amycolatopsis</taxon>
    </lineage>
</organism>
<evidence type="ECO:0000313" key="1">
    <source>
        <dbReference type="EMBL" id="MFC3510640.1"/>
    </source>
</evidence>